<dbReference type="RefSeq" id="WP_057097215.1">
    <property type="nucleotide sequence ID" value="NZ_CZAF01000001.1"/>
</dbReference>
<sequence>MDLHYVLRENKAWSCVSIFYSRKDWTTLLLEIVSFYQYNEKIFNCFQVNFSEKRGEHIRITFSSDVENMKMIQMRMNVKFLSFLENRPSCFPKEFPFGKEIWSYYPNNTLVWNQYEIRYPITDLMQDEQIKACLLSFFSSEYEKEKCLMEKRAFELLVHIQQNVADAPSGMGLAKWGCLVECLVQNSLIEADLDDLLAETDEFLISLWEETNHPFSMYEILLWVADYFLYRLWNKCSKCHDRSLHMVEQIVLCFEQLFYRRENFESIDPIFLFSIDFWYDLKWWLMHIDNVFVAGKAKKVLEKISSIPELEILQCYDFPNNEIRWLLRNYYLDKYCCKFC</sequence>
<evidence type="ECO:0000313" key="2">
    <source>
        <dbReference type="EMBL" id="RGJ96544.1"/>
    </source>
</evidence>
<dbReference type="Proteomes" id="UP000284640">
    <property type="component" value="Unassembled WGS sequence"/>
</dbReference>
<accession>A0A174EHG4</accession>
<dbReference type="EMBL" id="QSKL01000013">
    <property type="protein sequence ID" value="RHE58710.1"/>
    <property type="molecule type" value="Genomic_DNA"/>
</dbReference>
<dbReference type="OrthoDB" id="1041355at2"/>
<organism evidence="1 4">
    <name type="scientific">Bacteroides uniformis</name>
    <dbReference type="NCBI Taxonomy" id="820"/>
    <lineage>
        <taxon>Bacteria</taxon>
        <taxon>Pseudomonadati</taxon>
        <taxon>Bacteroidota</taxon>
        <taxon>Bacteroidia</taxon>
        <taxon>Bacteroidales</taxon>
        <taxon>Bacteroidaceae</taxon>
        <taxon>Bacteroides</taxon>
    </lineage>
</organism>
<evidence type="ECO:0000313" key="6">
    <source>
        <dbReference type="Proteomes" id="UP000284640"/>
    </source>
</evidence>
<name>A0A174EHG4_BACUN</name>
<evidence type="ECO:0000313" key="3">
    <source>
        <dbReference type="EMBL" id="RHE58710.1"/>
    </source>
</evidence>
<protein>
    <submittedName>
        <fullName evidence="1">Uncharacterized protein</fullName>
    </submittedName>
</protein>
<evidence type="ECO:0000313" key="5">
    <source>
        <dbReference type="Proteomes" id="UP000260844"/>
    </source>
</evidence>
<dbReference type="AlphaFoldDB" id="A0A174EHG4"/>
<gene>
    <name evidence="3" type="ORF">DW729_13415</name>
    <name evidence="2" type="ORF">DXD40_03605</name>
    <name evidence="1" type="ORF">ERS852462_00175</name>
</gene>
<dbReference type="Proteomes" id="UP000260844">
    <property type="component" value="Unassembled WGS sequence"/>
</dbReference>
<dbReference type="EMBL" id="CZAF01000001">
    <property type="protein sequence ID" value="CUO36148.1"/>
    <property type="molecule type" value="Genomic_DNA"/>
</dbReference>
<dbReference type="Proteomes" id="UP000095614">
    <property type="component" value="Unassembled WGS sequence"/>
</dbReference>
<reference evidence="1 4" key="1">
    <citation type="submission" date="2015-09" db="EMBL/GenBank/DDBJ databases">
        <authorList>
            <consortium name="Pathogen Informatics"/>
        </authorList>
    </citation>
    <scope>NUCLEOTIDE SEQUENCE [LARGE SCALE GENOMIC DNA]</scope>
    <source>
        <strain evidence="1 4">2789STDY5834847</strain>
    </source>
</reference>
<evidence type="ECO:0000313" key="4">
    <source>
        <dbReference type="Proteomes" id="UP000095614"/>
    </source>
</evidence>
<proteinExistence type="predicted"/>
<dbReference type="EMBL" id="QSPV01000002">
    <property type="protein sequence ID" value="RGJ96544.1"/>
    <property type="molecule type" value="Genomic_DNA"/>
</dbReference>
<reference evidence="5 6" key="2">
    <citation type="submission" date="2018-08" db="EMBL/GenBank/DDBJ databases">
        <title>A genome reference for cultivated species of the human gut microbiota.</title>
        <authorList>
            <person name="Zou Y."/>
            <person name="Xue W."/>
            <person name="Luo G."/>
        </authorList>
    </citation>
    <scope>NUCLEOTIDE SEQUENCE [LARGE SCALE GENOMIC DNA]</scope>
    <source>
        <strain evidence="3 6">AM27-46</strain>
        <strain evidence="2 5">TM04-30</strain>
    </source>
</reference>
<evidence type="ECO:0000313" key="1">
    <source>
        <dbReference type="EMBL" id="CUO36148.1"/>
    </source>
</evidence>